<feature type="non-terminal residue" evidence="1">
    <location>
        <position position="1"/>
    </location>
</feature>
<evidence type="ECO:0000313" key="2">
    <source>
        <dbReference type="Proteomes" id="UP000789405"/>
    </source>
</evidence>
<sequence>EESPNPSNTSELTLPNKICDIINDDNWWRQVHKVLAISQLHGILTQNHRIKELNKLKKLYKSTSTTFLLDYSEDISDNMLDDFSTDENSYIEIEDFNEDKDKENIMALWLTSNEADSKNLLDLETANIDELLASQEHP</sequence>
<comment type="caution">
    <text evidence="1">The sequence shown here is derived from an EMBL/GenBank/DDBJ whole genome shotgun (WGS) entry which is preliminary data.</text>
</comment>
<accession>A0A9N9J2X7</accession>
<reference evidence="1" key="1">
    <citation type="submission" date="2021-06" db="EMBL/GenBank/DDBJ databases">
        <authorList>
            <person name="Kallberg Y."/>
            <person name="Tangrot J."/>
            <person name="Rosling A."/>
        </authorList>
    </citation>
    <scope>NUCLEOTIDE SEQUENCE</scope>
    <source>
        <strain evidence="1">MA453B</strain>
    </source>
</reference>
<gene>
    <name evidence="1" type="ORF">DERYTH_LOCUS17450</name>
</gene>
<dbReference type="Proteomes" id="UP000789405">
    <property type="component" value="Unassembled WGS sequence"/>
</dbReference>
<dbReference type="EMBL" id="CAJVPY010016459">
    <property type="protein sequence ID" value="CAG8757132.1"/>
    <property type="molecule type" value="Genomic_DNA"/>
</dbReference>
<dbReference type="AlphaFoldDB" id="A0A9N9J2X7"/>
<name>A0A9N9J2X7_9GLOM</name>
<organism evidence="1 2">
    <name type="scientific">Dentiscutata erythropus</name>
    <dbReference type="NCBI Taxonomy" id="1348616"/>
    <lineage>
        <taxon>Eukaryota</taxon>
        <taxon>Fungi</taxon>
        <taxon>Fungi incertae sedis</taxon>
        <taxon>Mucoromycota</taxon>
        <taxon>Glomeromycotina</taxon>
        <taxon>Glomeromycetes</taxon>
        <taxon>Diversisporales</taxon>
        <taxon>Gigasporaceae</taxon>
        <taxon>Dentiscutata</taxon>
    </lineage>
</organism>
<keyword evidence="2" id="KW-1185">Reference proteome</keyword>
<proteinExistence type="predicted"/>
<dbReference type="OrthoDB" id="2436500at2759"/>
<protein>
    <submittedName>
        <fullName evidence="1">6613_t:CDS:1</fullName>
    </submittedName>
</protein>
<feature type="non-terminal residue" evidence="1">
    <location>
        <position position="138"/>
    </location>
</feature>
<evidence type="ECO:0000313" key="1">
    <source>
        <dbReference type="EMBL" id="CAG8757132.1"/>
    </source>
</evidence>